<evidence type="ECO:0000256" key="9">
    <source>
        <dbReference type="ARBA" id="ARBA00023002"/>
    </source>
</evidence>
<evidence type="ECO:0000256" key="1">
    <source>
        <dbReference type="ARBA" id="ARBA00001971"/>
    </source>
</evidence>
<dbReference type="GO" id="GO:0004497">
    <property type="term" value="F:monooxygenase activity"/>
    <property type="evidence" value="ECO:0007669"/>
    <property type="project" value="UniProtKB-KW"/>
</dbReference>
<comment type="subcellular location">
    <subcellularLocation>
        <location evidence="2">Membrane</location>
    </subcellularLocation>
</comment>
<keyword evidence="10 13" id="KW-0408">Iron</keyword>
<evidence type="ECO:0000256" key="6">
    <source>
        <dbReference type="ARBA" id="ARBA00022692"/>
    </source>
</evidence>
<dbReference type="GO" id="GO:0005506">
    <property type="term" value="F:iron ion binding"/>
    <property type="evidence" value="ECO:0007669"/>
    <property type="project" value="InterPro"/>
</dbReference>
<evidence type="ECO:0000256" key="5">
    <source>
        <dbReference type="ARBA" id="ARBA00022617"/>
    </source>
</evidence>
<reference evidence="15 16" key="1">
    <citation type="journal article" date="2020" name="ISME J.">
        <title>Uncovering the hidden diversity of litter-decomposition mechanisms in mushroom-forming fungi.</title>
        <authorList>
            <person name="Floudas D."/>
            <person name="Bentzer J."/>
            <person name="Ahren D."/>
            <person name="Johansson T."/>
            <person name="Persson P."/>
            <person name="Tunlid A."/>
        </authorList>
    </citation>
    <scope>NUCLEOTIDE SEQUENCE [LARGE SCALE GENOMIC DNA]</scope>
    <source>
        <strain evidence="15 16">CBS 175.51</strain>
    </source>
</reference>
<evidence type="ECO:0000256" key="4">
    <source>
        <dbReference type="ARBA" id="ARBA00010617"/>
    </source>
</evidence>
<keyword evidence="11 14" id="KW-0503">Monooxygenase</keyword>
<evidence type="ECO:0000256" key="11">
    <source>
        <dbReference type="ARBA" id="ARBA00023033"/>
    </source>
</evidence>
<sequence length="542" mass="60251">MISQALQLAAAFVVARYIYRKFTQISLADLQGPPSKSWLAGNIIDLFADSTGMLGARWQSVYGTVMKLNPQIFTENAILVTDPAALHYIFQGEGSASRFIRAPEWYAMADLLAGQCIGAVEGEVHKRHRKGIRPAFGVPETRALLPVFNAIAQKLCEKWEGIIALERGDSAVLNVSEWISKAALDTFGEVAFDYQFGGLDEKPTPLSQAMPTVLLETFGTTSAAQLVLLSILQYVPLSLIRYVLNDAPITGILPGIGYVRNTNKESERILRELIVDRRKMMSEGDKKKDIMGHILRAGLSEDPTSKLTDYEIVSELRFLLLAGQETSANTLTWALWELAKYPEIQTKLREEIAEARSNKAGKDFTTQDLQAMPLLNAVIKETLRFTPVVQNMFRENLTDDVLPLSSPITLKSGRSVKELPIPKGTKIYCNVTGYNMNPALWGEDAHVFNPQRWLNQDNESSNTLGMYANLMTFSAGAKGCIGWRFAVMQLQNLLSELIEKFEFALPEKGPKVVRANCMATQPMIEGQYEKGPQLPLVVRRAA</sequence>
<dbReference type="OrthoDB" id="1470350at2759"/>
<dbReference type="GO" id="GO:0020037">
    <property type="term" value="F:heme binding"/>
    <property type="evidence" value="ECO:0007669"/>
    <property type="project" value="InterPro"/>
</dbReference>
<dbReference type="InterPro" id="IPR036396">
    <property type="entry name" value="Cyt_P450_sf"/>
</dbReference>
<keyword evidence="6" id="KW-0812">Transmembrane</keyword>
<proteinExistence type="inferred from homology"/>
<dbReference type="InterPro" id="IPR050121">
    <property type="entry name" value="Cytochrome_P450_monoxygenase"/>
</dbReference>
<name>A0A8H5BDR1_9AGAR</name>
<comment type="pathway">
    <text evidence="3">Secondary metabolite biosynthesis; terpenoid biosynthesis.</text>
</comment>
<dbReference type="PRINTS" id="PR00463">
    <property type="entry name" value="EP450I"/>
</dbReference>
<gene>
    <name evidence="15" type="ORF">D9611_013756</name>
</gene>
<dbReference type="SUPFAM" id="SSF48264">
    <property type="entry name" value="Cytochrome P450"/>
    <property type="match status" value="1"/>
</dbReference>
<dbReference type="Proteomes" id="UP000541558">
    <property type="component" value="Unassembled WGS sequence"/>
</dbReference>
<keyword evidence="5 13" id="KW-0349">Heme</keyword>
<protein>
    <recommendedName>
        <fullName evidence="17">Cytochrome P450</fullName>
    </recommendedName>
</protein>
<comment type="caution">
    <text evidence="15">The sequence shown here is derived from an EMBL/GenBank/DDBJ whole genome shotgun (WGS) entry which is preliminary data.</text>
</comment>
<dbReference type="Pfam" id="PF00067">
    <property type="entry name" value="p450"/>
    <property type="match status" value="1"/>
</dbReference>
<keyword evidence="16" id="KW-1185">Reference proteome</keyword>
<comment type="cofactor">
    <cofactor evidence="1 13">
        <name>heme</name>
        <dbReference type="ChEBI" id="CHEBI:30413"/>
    </cofactor>
</comment>
<evidence type="ECO:0000256" key="13">
    <source>
        <dbReference type="PIRSR" id="PIRSR602401-1"/>
    </source>
</evidence>
<dbReference type="EMBL" id="JAACJK010000168">
    <property type="protein sequence ID" value="KAF5320588.1"/>
    <property type="molecule type" value="Genomic_DNA"/>
</dbReference>
<evidence type="ECO:0000256" key="2">
    <source>
        <dbReference type="ARBA" id="ARBA00004370"/>
    </source>
</evidence>
<evidence type="ECO:0008006" key="17">
    <source>
        <dbReference type="Google" id="ProtNLM"/>
    </source>
</evidence>
<evidence type="ECO:0000256" key="12">
    <source>
        <dbReference type="ARBA" id="ARBA00023136"/>
    </source>
</evidence>
<dbReference type="PROSITE" id="PS00086">
    <property type="entry name" value="CYTOCHROME_P450"/>
    <property type="match status" value="1"/>
</dbReference>
<keyword evidence="9 14" id="KW-0560">Oxidoreductase</keyword>
<evidence type="ECO:0000256" key="14">
    <source>
        <dbReference type="RuleBase" id="RU000461"/>
    </source>
</evidence>
<dbReference type="InterPro" id="IPR002401">
    <property type="entry name" value="Cyt_P450_E_grp-I"/>
</dbReference>
<dbReference type="PRINTS" id="PR00385">
    <property type="entry name" value="P450"/>
</dbReference>
<keyword evidence="12" id="KW-0472">Membrane</keyword>
<evidence type="ECO:0000256" key="8">
    <source>
        <dbReference type="ARBA" id="ARBA00022989"/>
    </source>
</evidence>
<evidence type="ECO:0000313" key="16">
    <source>
        <dbReference type="Proteomes" id="UP000541558"/>
    </source>
</evidence>
<dbReference type="Gene3D" id="1.10.630.10">
    <property type="entry name" value="Cytochrome P450"/>
    <property type="match status" value="1"/>
</dbReference>
<dbReference type="GO" id="GO:0016705">
    <property type="term" value="F:oxidoreductase activity, acting on paired donors, with incorporation or reduction of molecular oxygen"/>
    <property type="evidence" value="ECO:0007669"/>
    <property type="project" value="InterPro"/>
</dbReference>
<dbReference type="InterPro" id="IPR001128">
    <property type="entry name" value="Cyt_P450"/>
</dbReference>
<dbReference type="PANTHER" id="PTHR24305:SF166">
    <property type="entry name" value="CYTOCHROME P450 12A4, MITOCHONDRIAL-RELATED"/>
    <property type="match status" value="1"/>
</dbReference>
<dbReference type="PANTHER" id="PTHR24305">
    <property type="entry name" value="CYTOCHROME P450"/>
    <property type="match status" value="1"/>
</dbReference>
<evidence type="ECO:0000256" key="10">
    <source>
        <dbReference type="ARBA" id="ARBA00023004"/>
    </source>
</evidence>
<dbReference type="InterPro" id="IPR017972">
    <property type="entry name" value="Cyt_P450_CS"/>
</dbReference>
<accession>A0A8H5BDR1</accession>
<comment type="similarity">
    <text evidence="4 14">Belongs to the cytochrome P450 family.</text>
</comment>
<organism evidence="15 16">
    <name type="scientific">Ephemerocybe angulata</name>
    <dbReference type="NCBI Taxonomy" id="980116"/>
    <lineage>
        <taxon>Eukaryota</taxon>
        <taxon>Fungi</taxon>
        <taxon>Dikarya</taxon>
        <taxon>Basidiomycota</taxon>
        <taxon>Agaricomycotina</taxon>
        <taxon>Agaricomycetes</taxon>
        <taxon>Agaricomycetidae</taxon>
        <taxon>Agaricales</taxon>
        <taxon>Agaricineae</taxon>
        <taxon>Psathyrellaceae</taxon>
        <taxon>Ephemerocybe</taxon>
    </lineage>
</organism>
<feature type="binding site" description="axial binding residue" evidence="13">
    <location>
        <position position="480"/>
    </location>
    <ligand>
        <name>heme</name>
        <dbReference type="ChEBI" id="CHEBI:30413"/>
    </ligand>
    <ligandPart>
        <name>Fe</name>
        <dbReference type="ChEBI" id="CHEBI:18248"/>
    </ligandPart>
</feature>
<evidence type="ECO:0000313" key="15">
    <source>
        <dbReference type="EMBL" id="KAF5320588.1"/>
    </source>
</evidence>
<keyword evidence="8" id="KW-1133">Transmembrane helix</keyword>
<dbReference type="GO" id="GO:0016020">
    <property type="term" value="C:membrane"/>
    <property type="evidence" value="ECO:0007669"/>
    <property type="project" value="UniProtKB-SubCell"/>
</dbReference>
<evidence type="ECO:0000256" key="3">
    <source>
        <dbReference type="ARBA" id="ARBA00004721"/>
    </source>
</evidence>
<evidence type="ECO:0000256" key="7">
    <source>
        <dbReference type="ARBA" id="ARBA00022723"/>
    </source>
</evidence>
<dbReference type="AlphaFoldDB" id="A0A8H5BDR1"/>
<keyword evidence="7 13" id="KW-0479">Metal-binding</keyword>